<organism evidence="8 9">
    <name type="scientific">Neokomagataea anthophila</name>
    <dbReference type="NCBI Taxonomy" id="2826925"/>
    <lineage>
        <taxon>Bacteria</taxon>
        <taxon>Pseudomonadati</taxon>
        <taxon>Pseudomonadota</taxon>
        <taxon>Alphaproteobacteria</taxon>
        <taxon>Acetobacterales</taxon>
        <taxon>Acetobacteraceae</taxon>
        <taxon>Neokomagataea</taxon>
    </lineage>
</organism>
<feature type="transmembrane region" description="Helical" evidence="6">
    <location>
        <begin position="99"/>
        <end position="120"/>
    </location>
</feature>
<keyword evidence="4 6" id="KW-1133">Transmembrane helix</keyword>
<feature type="transmembrane region" description="Helical" evidence="6">
    <location>
        <begin position="21"/>
        <end position="45"/>
    </location>
</feature>
<feature type="transmembrane region" description="Helical" evidence="6">
    <location>
        <begin position="394"/>
        <end position="416"/>
    </location>
</feature>
<sequence>MAIIHHTSHENAPTGTLQDRHVTMIALGGVIGAGLFVGSSASIALAGPAVLLAYAATGLLVVIVMRLLGEMLLARPGIGSFVDCVRVGCGPAAGFVAGWLYWFFWAIVIGAEAIAGAIAISEWVALPVWVIAIGLIITVNLLNLISVRLFGECEFWLSLIKVICVLGFCALGLAALLHFVGPPPSVVHNLNTGGGPVPHGIFAVLTAIPSVLFSMIGSESATVAAAETKDAGGNIAKVTRSTGLRIMVFYLLSVALILCLVPWTNIHPGHSPFVTAMETIGIPGAPFLMKVVILSAVISCLNSSIYITSRTLQGLAARKDAPSWFAKLSKQRLPQRAIAGCSLFGLIVAGCSILSPDVLFAFLLGASGAVILVVYALVICAHRSLRDEQSALFVMPRWISTVSLIGIAVVIIGMLYSASGRSTLFASTLSVIVFYAAYRIKEAVQSQRT</sequence>
<keyword evidence="2" id="KW-0813">Transport</keyword>
<gene>
    <name evidence="8" type="ORF">KB213_00495</name>
</gene>
<dbReference type="PIRSF" id="PIRSF006060">
    <property type="entry name" value="AA_transporter"/>
    <property type="match status" value="1"/>
</dbReference>
<reference evidence="8 9" key="1">
    <citation type="submission" date="2021-04" db="EMBL/GenBank/DDBJ databases">
        <title>The complete genome sequence of Neokomagataea sp. TBRC 2177.</title>
        <authorList>
            <person name="Charoenyingcharoen P."/>
            <person name="Yukphan P."/>
        </authorList>
    </citation>
    <scope>NUCLEOTIDE SEQUENCE [LARGE SCALE GENOMIC DNA]</scope>
    <source>
        <strain evidence="8 9">TBRC 2177</strain>
    </source>
</reference>
<evidence type="ECO:0000256" key="1">
    <source>
        <dbReference type="ARBA" id="ARBA00004141"/>
    </source>
</evidence>
<keyword evidence="9" id="KW-1185">Reference proteome</keyword>
<feature type="transmembrane region" description="Helical" evidence="6">
    <location>
        <begin position="287"/>
        <end position="309"/>
    </location>
</feature>
<comment type="caution">
    <text evidence="8">The sequence shown here is derived from an EMBL/GenBank/DDBJ whole genome shotgun (WGS) entry which is preliminary data.</text>
</comment>
<feature type="transmembrane region" description="Helical" evidence="6">
    <location>
        <begin position="200"/>
        <end position="226"/>
    </location>
</feature>
<name>A0ABS5E3R0_9PROT</name>
<feature type="transmembrane region" description="Helical" evidence="6">
    <location>
        <begin position="361"/>
        <end position="382"/>
    </location>
</feature>
<feature type="transmembrane region" description="Helical" evidence="6">
    <location>
        <begin position="159"/>
        <end position="180"/>
    </location>
</feature>
<accession>A0ABS5E3R0</accession>
<evidence type="ECO:0000259" key="7">
    <source>
        <dbReference type="Pfam" id="PF00324"/>
    </source>
</evidence>
<dbReference type="Gene3D" id="1.20.1740.10">
    <property type="entry name" value="Amino acid/polyamine transporter I"/>
    <property type="match status" value="1"/>
</dbReference>
<protein>
    <submittedName>
        <fullName evidence="8">Amino acid permease</fullName>
    </submittedName>
</protein>
<evidence type="ECO:0000256" key="6">
    <source>
        <dbReference type="SAM" id="Phobius"/>
    </source>
</evidence>
<feature type="transmembrane region" description="Helical" evidence="6">
    <location>
        <begin position="337"/>
        <end position="355"/>
    </location>
</feature>
<dbReference type="InterPro" id="IPR004841">
    <property type="entry name" value="AA-permease/SLC12A_dom"/>
</dbReference>
<evidence type="ECO:0000313" key="8">
    <source>
        <dbReference type="EMBL" id="MBR0558540.1"/>
    </source>
</evidence>
<dbReference type="Proteomes" id="UP000677812">
    <property type="component" value="Unassembled WGS sequence"/>
</dbReference>
<dbReference type="EMBL" id="JAGRQH010000001">
    <property type="protein sequence ID" value="MBR0558540.1"/>
    <property type="molecule type" value="Genomic_DNA"/>
</dbReference>
<evidence type="ECO:0000256" key="3">
    <source>
        <dbReference type="ARBA" id="ARBA00022692"/>
    </source>
</evidence>
<comment type="subcellular location">
    <subcellularLocation>
        <location evidence="1">Membrane</location>
        <topology evidence="1">Multi-pass membrane protein</topology>
    </subcellularLocation>
</comment>
<evidence type="ECO:0000313" key="9">
    <source>
        <dbReference type="Proteomes" id="UP000677812"/>
    </source>
</evidence>
<dbReference type="PROSITE" id="PS00218">
    <property type="entry name" value="AMINO_ACID_PERMEASE_1"/>
    <property type="match status" value="1"/>
</dbReference>
<dbReference type="PANTHER" id="PTHR43495">
    <property type="entry name" value="GABA PERMEASE"/>
    <property type="match status" value="1"/>
</dbReference>
<feature type="domain" description="Amino acid permease/ SLC12A" evidence="7">
    <location>
        <begin position="21"/>
        <end position="437"/>
    </location>
</feature>
<dbReference type="InterPro" id="IPR004840">
    <property type="entry name" value="Amino_acid_permease_CS"/>
</dbReference>
<evidence type="ECO:0000256" key="2">
    <source>
        <dbReference type="ARBA" id="ARBA00022448"/>
    </source>
</evidence>
<feature type="transmembrane region" description="Helical" evidence="6">
    <location>
        <begin position="247"/>
        <end position="267"/>
    </location>
</feature>
<keyword evidence="5 6" id="KW-0472">Membrane</keyword>
<feature type="transmembrane region" description="Helical" evidence="6">
    <location>
        <begin position="51"/>
        <end position="68"/>
    </location>
</feature>
<proteinExistence type="predicted"/>
<evidence type="ECO:0000256" key="5">
    <source>
        <dbReference type="ARBA" id="ARBA00023136"/>
    </source>
</evidence>
<evidence type="ECO:0000256" key="4">
    <source>
        <dbReference type="ARBA" id="ARBA00022989"/>
    </source>
</evidence>
<dbReference type="Pfam" id="PF00324">
    <property type="entry name" value="AA_permease"/>
    <property type="match status" value="1"/>
</dbReference>
<feature type="transmembrane region" description="Helical" evidence="6">
    <location>
        <begin position="126"/>
        <end position="147"/>
    </location>
</feature>
<keyword evidence="3 6" id="KW-0812">Transmembrane</keyword>
<dbReference type="PANTHER" id="PTHR43495:SF5">
    <property type="entry name" value="GAMMA-AMINOBUTYRIC ACID PERMEASE"/>
    <property type="match status" value="1"/>
</dbReference>
<feature type="transmembrane region" description="Helical" evidence="6">
    <location>
        <begin position="422"/>
        <end position="438"/>
    </location>
</feature>